<dbReference type="Pfam" id="PF03466">
    <property type="entry name" value="LysR_substrate"/>
    <property type="match status" value="1"/>
</dbReference>
<keyword evidence="5" id="KW-0804">Transcription</keyword>
<dbReference type="PROSITE" id="PS50931">
    <property type="entry name" value="HTH_LYSR"/>
    <property type="match status" value="1"/>
</dbReference>
<dbReference type="EMBL" id="CP088156">
    <property type="protein sequence ID" value="UFZ03012.1"/>
    <property type="molecule type" value="Genomic_DNA"/>
</dbReference>
<proteinExistence type="inferred from homology"/>
<accession>A0ABY3R7K9</accession>
<dbReference type="InterPro" id="IPR036388">
    <property type="entry name" value="WH-like_DNA-bd_sf"/>
</dbReference>
<name>A0ABY3R7K9_9BRAD</name>
<evidence type="ECO:0000256" key="5">
    <source>
        <dbReference type="ARBA" id="ARBA00023163"/>
    </source>
</evidence>
<reference evidence="7" key="1">
    <citation type="journal article" date="2024" name="Antonie Van Leeuwenhoek">
        <title>Bradyrhizobium ontarionense sp. nov., a novel bacterial symbiont isolated from Aeschynomene indica (Indian jointvetch), harbours photosynthesis, nitrogen fixation and nitrous oxide (N2O) reductase genes.</title>
        <authorList>
            <person name="Bromfield E.S.P."/>
            <person name="Cloutier S."/>
        </authorList>
    </citation>
    <scope>NUCLEOTIDE SEQUENCE</scope>
    <source>
        <strain evidence="7">A19</strain>
    </source>
</reference>
<dbReference type="PANTHER" id="PTHR30537:SF71">
    <property type="entry name" value="TRANSCRIPTIONAL REGULATORY PROTEIN"/>
    <property type="match status" value="1"/>
</dbReference>
<dbReference type="SUPFAM" id="SSF46785">
    <property type="entry name" value="Winged helix' DNA-binding domain"/>
    <property type="match status" value="1"/>
</dbReference>
<dbReference type="InterPro" id="IPR000847">
    <property type="entry name" value="LysR_HTH_N"/>
</dbReference>
<protein>
    <submittedName>
        <fullName evidence="7">LysR family transcriptional regulator</fullName>
    </submittedName>
</protein>
<dbReference type="Pfam" id="PF00126">
    <property type="entry name" value="HTH_1"/>
    <property type="match status" value="1"/>
</dbReference>
<dbReference type="Gene3D" id="3.40.190.290">
    <property type="match status" value="1"/>
</dbReference>
<dbReference type="InterPro" id="IPR036390">
    <property type="entry name" value="WH_DNA-bd_sf"/>
</dbReference>
<keyword evidence="4" id="KW-0238">DNA-binding</keyword>
<dbReference type="Proteomes" id="UP001431010">
    <property type="component" value="Chromosome"/>
</dbReference>
<evidence type="ECO:0000259" key="6">
    <source>
        <dbReference type="PROSITE" id="PS50931"/>
    </source>
</evidence>
<comment type="function">
    <text evidence="1">NodD regulates the expression of the nodABCFE genes which encode other nodulation proteins. NodD is also a negative regulator of its own expression. Binds flavonoids as inducers.</text>
</comment>
<sequence length="312" mass="33497">MAMTSADRARELEVFCAVADSGSFSAAGRSLALTASAVSRTLDRIEARLGARLLLRTTRALTLTAEGRAYLSAARRILADLDEAEQAIADQGSPRGRIRVSAAISHGRICIVPLLGEFVRRYPNIVVDINLSDGLVDVAAGQADVAVRGGPLADSALTARRLSENGRTVVASPDYLARWGVPETPEDLYNHNCLNFSFRRAEPVWPFRCDGIDYALKVRGAIEANSGDTLSQLALDGVGIARVGNFSLGNAVVEGRLVPLLESFNPGDKEVFHAVFVGGANMPARIRVFVDYLVERMGDSLGQATTRRRSVT</sequence>
<dbReference type="SUPFAM" id="SSF53850">
    <property type="entry name" value="Periplasmic binding protein-like II"/>
    <property type="match status" value="1"/>
</dbReference>
<evidence type="ECO:0000313" key="8">
    <source>
        <dbReference type="Proteomes" id="UP001431010"/>
    </source>
</evidence>
<evidence type="ECO:0000313" key="7">
    <source>
        <dbReference type="EMBL" id="UFZ03012.1"/>
    </source>
</evidence>
<dbReference type="RefSeq" id="WP_231318860.1">
    <property type="nucleotide sequence ID" value="NZ_CP088156.1"/>
</dbReference>
<keyword evidence="8" id="KW-1185">Reference proteome</keyword>
<comment type="similarity">
    <text evidence="2">Belongs to the LysR transcriptional regulatory family.</text>
</comment>
<keyword evidence="3" id="KW-0805">Transcription regulation</keyword>
<dbReference type="Gene3D" id="1.10.10.10">
    <property type="entry name" value="Winged helix-like DNA-binding domain superfamily/Winged helix DNA-binding domain"/>
    <property type="match status" value="1"/>
</dbReference>
<dbReference type="InterPro" id="IPR005119">
    <property type="entry name" value="LysR_subst-bd"/>
</dbReference>
<gene>
    <name evidence="7" type="ORF">LQG66_27730</name>
</gene>
<feature type="domain" description="HTH lysR-type" evidence="6">
    <location>
        <begin position="7"/>
        <end position="64"/>
    </location>
</feature>
<evidence type="ECO:0000256" key="3">
    <source>
        <dbReference type="ARBA" id="ARBA00023015"/>
    </source>
</evidence>
<dbReference type="PANTHER" id="PTHR30537">
    <property type="entry name" value="HTH-TYPE TRANSCRIPTIONAL REGULATOR"/>
    <property type="match status" value="1"/>
</dbReference>
<evidence type="ECO:0000256" key="4">
    <source>
        <dbReference type="ARBA" id="ARBA00023125"/>
    </source>
</evidence>
<evidence type="ECO:0000256" key="2">
    <source>
        <dbReference type="ARBA" id="ARBA00009437"/>
    </source>
</evidence>
<evidence type="ECO:0000256" key="1">
    <source>
        <dbReference type="ARBA" id="ARBA00003502"/>
    </source>
</evidence>
<organism evidence="7 8">
    <name type="scientific">Bradyrhizobium ontarionense</name>
    <dbReference type="NCBI Taxonomy" id="2898149"/>
    <lineage>
        <taxon>Bacteria</taxon>
        <taxon>Pseudomonadati</taxon>
        <taxon>Pseudomonadota</taxon>
        <taxon>Alphaproteobacteria</taxon>
        <taxon>Hyphomicrobiales</taxon>
        <taxon>Nitrobacteraceae</taxon>
        <taxon>Bradyrhizobium</taxon>
    </lineage>
</organism>
<dbReference type="InterPro" id="IPR058163">
    <property type="entry name" value="LysR-type_TF_proteobact-type"/>
</dbReference>